<reference evidence="2 3" key="1">
    <citation type="submission" date="2023-07" db="EMBL/GenBank/DDBJ databases">
        <title>Sequencing the genomes of 1000 actinobacteria strains.</title>
        <authorList>
            <person name="Klenk H.-P."/>
        </authorList>
    </citation>
    <scope>NUCLEOTIDE SEQUENCE [LARGE SCALE GENOMIC DNA]</scope>
    <source>
        <strain evidence="2 3">DSM 44711</strain>
    </source>
</reference>
<dbReference type="RefSeq" id="WP_310412738.1">
    <property type="nucleotide sequence ID" value="NZ_JAVDYC010000001.1"/>
</dbReference>
<keyword evidence="3" id="KW-1185">Reference proteome</keyword>
<feature type="domain" description="Hemerythrin-like" evidence="1">
    <location>
        <begin position="5"/>
        <end position="140"/>
    </location>
</feature>
<protein>
    <submittedName>
        <fullName evidence="2">Hemerythrin-like domain-containing protein</fullName>
    </submittedName>
</protein>
<dbReference type="EMBL" id="JAVDYC010000001">
    <property type="protein sequence ID" value="MDR7322405.1"/>
    <property type="molecule type" value="Genomic_DNA"/>
</dbReference>
<name>A0AAE4CRW4_9ACTN</name>
<evidence type="ECO:0000313" key="3">
    <source>
        <dbReference type="Proteomes" id="UP001183629"/>
    </source>
</evidence>
<comment type="caution">
    <text evidence="2">The sequence shown here is derived from an EMBL/GenBank/DDBJ whole genome shotgun (WGS) entry which is preliminary data.</text>
</comment>
<dbReference type="Pfam" id="PF01814">
    <property type="entry name" value="Hemerythrin"/>
    <property type="match status" value="1"/>
</dbReference>
<gene>
    <name evidence="2" type="ORF">J2S44_002655</name>
</gene>
<dbReference type="AlphaFoldDB" id="A0AAE4CRW4"/>
<organism evidence="2 3">
    <name type="scientific">Catenuloplanes niger</name>
    <dbReference type="NCBI Taxonomy" id="587534"/>
    <lineage>
        <taxon>Bacteria</taxon>
        <taxon>Bacillati</taxon>
        <taxon>Actinomycetota</taxon>
        <taxon>Actinomycetes</taxon>
        <taxon>Micromonosporales</taxon>
        <taxon>Micromonosporaceae</taxon>
        <taxon>Catenuloplanes</taxon>
    </lineage>
</organism>
<evidence type="ECO:0000259" key="1">
    <source>
        <dbReference type="Pfam" id="PF01814"/>
    </source>
</evidence>
<accession>A0AAE4CRW4</accession>
<dbReference type="CDD" id="cd12108">
    <property type="entry name" value="Hr-like"/>
    <property type="match status" value="1"/>
</dbReference>
<dbReference type="Gene3D" id="1.20.120.520">
    <property type="entry name" value="nmb1532 protein domain like"/>
    <property type="match status" value="1"/>
</dbReference>
<evidence type="ECO:0000313" key="2">
    <source>
        <dbReference type="EMBL" id="MDR7322405.1"/>
    </source>
</evidence>
<sequence>MSCEVHDMVLVHRVFRRELGAVPSYVRRVAEGDVRRAAVVADHLAMMLDVLHHHHETEDELLWPRLRARVPAADVELVDAMNAEHDTLARQIDAIGAALPRWRTSAAVPDGLRLIEAMDGFLITMGGHLDHEEKRALPLCAALIEQPEWNELGVAAMRAMGVDVWLLFVNAMREDASDEEWSEFLAALPPDAVESVNGPGRDAYLAYLGRLRDGGTAATA</sequence>
<proteinExistence type="predicted"/>
<dbReference type="InterPro" id="IPR012312">
    <property type="entry name" value="Hemerythrin-like"/>
</dbReference>
<dbReference type="Proteomes" id="UP001183629">
    <property type="component" value="Unassembled WGS sequence"/>
</dbReference>